<sequence>MAEKKALIVLLGANGQLGRSLLRYFSSEEQWKASECFPITRAECDFEKKQEVEGLFHLLDNLYKERNYGTCIVVNTVAYTQVDQAEVEEERAMYLNAYLVADLAREIDARGWAMVQISTDYVFDGKKRTPYLTTDIPHPLSVYGRSKYEGELALQNNIMRGRGVVVRTSWLYAPFGKNFLKTILHLARSKKELRVVADQYGAPTYAPHLAEYIGGLCQKFVDTGLFPSFINHFCDQGETSWYGFAKEIVKEASLEASCRVLPITTEDYPTLALRPAYSLLSLESTIYPCCPWQLGVKKCIEELSLLDDI</sequence>
<dbReference type="AlphaFoldDB" id="A0A0A2G4T7"/>
<gene>
    <name evidence="8" type="ORF">HQ36_06085</name>
</gene>
<keyword evidence="9" id="KW-1185">Reference proteome</keyword>
<keyword evidence="6" id="KW-0560">Oxidoreductase</keyword>
<evidence type="ECO:0000256" key="1">
    <source>
        <dbReference type="ARBA" id="ARBA00004781"/>
    </source>
</evidence>
<dbReference type="InterPro" id="IPR036291">
    <property type="entry name" value="NAD(P)-bd_dom_sf"/>
</dbReference>
<dbReference type="EMBL" id="JQZW01000012">
    <property type="protein sequence ID" value="KGN97467.1"/>
    <property type="molecule type" value="Genomic_DNA"/>
</dbReference>
<evidence type="ECO:0000256" key="5">
    <source>
        <dbReference type="ARBA" id="ARBA00048200"/>
    </source>
</evidence>
<dbReference type="GO" id="GO:0019305">
    <property type="term" value="P:dTDP-rhamnose biosynthetic process"/>
    <property type="evidence" value="ECO:0007669"/>
    <property type="project" value="UniProtKB-UniPathway"/>
</dbReference>
<evidence type="ECO:0000256" key="4">
    <source>
        <dbReference type="ARBA" id="ARBA00017099"/>
    </source>
</evidence>
<evidence type="ECO:0000313" key="8">
    <source>
        <dbReference type="EMBL" id="KGN97467.1"/>
    </source>
</evidence>
<organism evidence="8 9">
    <name type="scientific">Porphyromonas gingivicanis</name>
    <dbReference type="NCBI Taxonomy" id="266762"/>
    <lineage>
        <taxon>Bacteria</taxon>
        <taxon>Pseudomonadati</taxon>
        <taxon>Bacteroidota</taxon>
        <taxon>Bacteroidia</taxon>
        <taxon>Bacteroidales</taxon>
        <taxon>Porphyromonadaceae</taxon>
        <taxon>Porphyromonas</taxon>
    </lineage>
</organism>
<dbReference type="eggNOG" id="COG1091">
    <property type="taxonomic scope" value="Bacteria"/>
</dbReference>
<accession>A0A0A2G4T7</accession>
<name>A0A0A2G4T7_9PORP</name>
<dbReference type="CDD" id="cd05254">
    <property type="entry name" value="dTDP_HR_like_SDR_e"/>
    <property type="match status" value="1"/>
</dbReference>
<comment type="function">
    <text evidence="6">Catalyzes the reduction of dTDP-6-deoxy-L-lyxo-4-hexulose to yield dTDP-L-rhamnose.</text>
</comment>
<evidence type="ECO:0000313" key="9">
    <source>
        <dbReference type="Proteomes" id="UP000030134"/>
    </source>
</evidence>
<dbReference type="STRING" id="266762.HQ36_06085"/>
<dbReference type="UniPathway" id="UPA00124"/>
<evidence type="ECO:0000256" key="2">
    <source>
        <dbReference type="ARBA" id="ARBA00010944"/>
    </source>
</evidence>
<dbReference type="EC" id="1.1.1.133" evidence="3 6"/>
<evidence type="ECO:0000256" key="3">
    <source>
        <dbReference type="ARBA" id="ARBA00012929"/>
    </source>
</evidence>
<dbReference type="Proteomes" id="UP000030134">
    <property type="component" value="Unassembled WGS sequence"/>
</dbReference>
<protein>
    <recommendedName>
        <fullName evidence="4 6">dTDP-4-dehydrorhamnose reductase</fullName>
        <ecNumber evidence="3 6">1.1.1.133</ecNumber>
    </recommendedName>
</protein>
<dbReference type="Gene3D" id="3.90.25.10">
    <property type="entry name" value="UDP-galactose 4-epimerase, domain 1"/>
    <property type="match status" value="1"/>
</dbReference>
<dbReference type="InterPro" id="IPR029903">
    <property type="entry name" value="RmlD-like-bd"/>
</dbReference>
<dbReference type="GO" id="GO:0008831">
    <property type="term" value="F:dTDP-4-dehydrorhamnose reductase activity"/>
    <property type="evidence" value="ECO:0007669"/>
    <property type="project" value="UniProtKB-EC"/>
</dbReference>
<comment type="caution">
    <text evidence="8">The sequence shown here is derived from an EMBL/GenBank/DDBJ whole genome shotgun (WGS) entry which is preliminary data.</text>
</comment>
<evidence type="ECO:0000259" key="7">
    <source>
        <dbReference type="Pfam" id="PF04321"/>
    </source>
</evidence>
<dbReference type="Pfam" id="PF04321">
    <property type="entry name" value="RmlD_sub_bind"/>
    <property type="match status" value="1"/>
</dbReference>
<dbReference type="RefSeq" id="WP_036884461.1">
    <property type="nucleotide sequence ID" value="NZ_JQZW01000012.1"/>
</dbReference>
<dbReference type="PANTHER" id="PTHR10491:SF4">
    <property type="entry name" value="METHIONINE ADENOSYLTRANSFERASE 2 SUBUNIT BETA"/>
    <property type="match status" value="1"/>
</dbReference>
<dbReference type="OrthoDB" id="9803892at2"/>
<evidence type="ECO:0000256" key="6">
    <source>
        <dbReference type="RuleBase" id="RU364082"/>
    </source>
</evidence>
<keyword evidence="6" id="KW-0521">NADP</keyword>
<dbReference type="Gene3D" id="3.40.50.720">
    <property type="entry name" value="NAD(P)-binding Rossmann-like Domain"/>
    <property type="match status" value="1"/>
</dbReference>
<comment type="similarity">
    <text evidence="2 6">Belongs to the dTDP-4-dehydrorhamnose reductase family.</text>
</comment>
<feature type="domain" description="RmlD-like substrate binding" evidence="7">
    <location>
        <begin position="8"/>
        <end position="303"/>
    </location>
</feature>
<proteinExistence type="inferred from homology"/>
<dbReference type="NCBIfam" id="TIGR01214">
    <property type="entry name" value="rmlD"/>
    <property type="match status" value="1"/>
</dbReference>
<comment type="pathway">
    <text evidence="1 6">Carbohydrate biosynthesis; dTDP-L-rhamnose biosynthesis.</text>
</comment>
<dbReference type="InterPro" id="IPR005913">
    <property type="entry name" value="dTDP_dehydrorham_reduct"/>
</dbReference>
<reference evidence="8 9" key="1">
    <citation type="submission" date="2014-08" db="EMBL/GenBank/DDBJ databases">
        <title>Porphyromonas gingivicanis strain:COT-022_OH1391 Genome sequencing.</title>
        <authorList>
            <person name="Wallis C."/>
            <person name="Deusch O."/>
            <person name="O'Flynn C."/>
            <person name="Davis I."/>
            <person name="Jospin G."/>
            <person name="Darling A.E."/>
            <person name="Coil D.A."/>
            <person name="Alexiev A."/>
            <person name="Horsfall A."/>
            <person name="Kirkwood N."/>
            <person name="Harris S."/>
            <person name="Eisen J.A."/>
        </authorList>
    </citation>
    <scope>NUCLEOTIDE SEQUENCE [LARGE SCALE GENOMIC DNA]</scope>
    <source>
        <strain evidence="9">COT-022 OH1391</strain>
    </source>
</reference>
<dbReference type="SUPFAM" id="SSF51735">
    <property type="entry name" value="NAD(P)-binding Rossmann-fold domains"/>
    <property type="match status" value="1"/>
</dbReference>
<dbReference type="PANTHER" id="PTHR10491">
    <property type="entry name" value="DTDP-4-DEHYDRORHAMNOSE REDUCTASE"/>
    <property type="match status" value="1"/>
</dbReference>
<comment type="catalytic activity">
    <reaction evidence="5">
        <text>dTDP-beta-L-rhamnose + NADP(+) = dTDP-4-dehydro-beta-L-rhamnose + NADPH + H(+)</text>
        <dbReference type="Rhea" id="RHEA:21796"/>
        <dbReference type="ChEBI" id="CHEBI:15378"/>
        <dbReference type="ChEBI" id="CHEBI:57510"/>
        <dbReference type="ChEBI" id="CHEBI:57783"/>
        <dbReference type="ChEBI" id="CHEBI:58349"/>
        <dbReference type="ChEBI" id="CHEBI:62830"/>
        <dbReference type="EC" id="1.1.1.133"/>
    </reaction>
</comment>